<dbReference type="Proteomes" id="UP000307169">
    <property type="component" value="Unassembled WGS sequence"/>
</dbReference>
<evidence type="ECO:0000313" key="6">
    <source>
        <dbReference type="Proteomes" id="UP000309601"/>
    </source>
</evidence>
<evidence type="ECO:0000313" key="1">
    <source>
        <dbReference type="EMBL" id="TIB73077.1"/>
    </source>
</evidence>
<dbReference type="EMBL" id="SPRH01000105">
    <property type="protein sequence ID" value="TIB95155.1"/>
    <property type="molecule type" value="Genomic_DNA"/>
</dbReference>
<sequence length="155" mass="17624">MDRLHNIVKQIDKNDENVNILLTAIRNLGQQLQSLQQHAASFDESQYNSSATQLQAELEGSIPRIQDNLVQNDNLIQRMMDLFFELDAGPHLDKLSTEFGNYQQVHLEKRDLIDGYNHEEITLETLVASWPQDNSIKQLSSEIDELSALFASSGL</sequence>
<evidence type="ECO:0000313" key="8">
    <source>
        <dbReference type="Proteomes" id="UP000310708"/>
    </source>
</evidence>
<dbReference type="AlphaFoldDB" id="A0A4T0LTD6"/>
<dbReference type="EMBL" id="SPRX01000106">
    <property type="protein sequence ID" value="TIC61240.1"/>
    <property type="molecule type" value="Genomic_DNA"/>
</dbReference>
<dbReference type="EMBL" id="SPRC01000097">
    <property type="protein sequence ID" value="TIB73077.1"/>
    <property type="molecule type" value="Genomic_DNA"/>
</dbReference>
<evidence type="ECO:0000313" key="2">
    <source>
        <dbReference type="EMBL" id="TIB95155.1"/>
    </source>
</evidence>
<dbReference type="Proteomes" id="UP000309601">
    <property type="component" value="Unassembled WGS sequence"/>
</dbReference>
<proteinExistence type="predicted"/>
<evidence type="ECO:0000313" key="7">
    <source>
        <dbReference type="Proteomes" id="UP000310685"/>
    </source>
</evidence>
<name>A0A4T0LTD6_9BASI</name>
<accession>A0A4T0LTD6</accession>
<organism evidence="1 7">
    <name type="scientific">Wallemia mellicola</name>
    <dbReference type="NCBI Taxonomy" id="1708541"/>
    <lineage>
        <taxon>Eukaryota</taxon>
        <taxon>Fungi</taxon>
        <taxon>Dikarya</taxon>
        <taxon>Basidiomycota</taxon>
        <taxon>Wallemiomycotina</taxon>
        <taxon>Wallemiomycetes</taxon>
        <taxon>Wallemiales</taxon>
        <taxon>Wallemiaceae</taxon>
        <taxon>Wallemia</taxon>
    </lineage>
</organism>
<dbReference type="Proteomes" id="UP000310708">
    <property type="component" value="Unassembled WGS sequence"/>
</dbReference>
<evidence type="ECO:0000313" key="4">
    <source>
        <dbReference type="EMBL" id="TIC61240.1"/>
    </source>
</evidence>
<dbReference type="Proteomes" id="UP000310685">
    <property type="component" value="Unassembled WGS sequence"/>
</dbReference>
<gene>
    <name evidence="4" type="ORF">E3Q01_04403</name>
    <name evidence="3" type="ORF">E3Q02_04389</name>
    <name evidence="2" type="ORF">E3Q17_04370</name>
    <name evidence="1" type="ORF">E3Q22_04391</name>
</gene>
<evidence type="ECO:0000313" key="3">
    <source>
        <dbReference type="EMBL" id="TIC60185.1"/>
    </source>
</evidence>
<evidence type="ECO:0000313" key="5">
    <source>
        <dbReference type="Proteomes" id="UP000307169"/>
    </source>
</evidence>
<comment type="caution">
    <text evidence="1">The sequence shown here is derived from an EMBL/GenBank/DDBJ whole genome shotgun (WGS) entry which is preliminary data.</text>
</comment>
<dbReference type="EMBL" id="SPRW01000099">
    <property type="protein sequence ID" value="TIC60185.1"/>
    <property type="molecule type" value="Genomic_DNA"/>
</dbReference>
<reference evidence="5 6" key="1">
    <citation type="submission" date="2019-03" db="EMBL/GenBank/DDBJ databases">
        <title>Sequencing 25 genomes of Wallemia mellicola.</title>
        <authorList>
            <person name="Gostincar C."/>
        </authorList>
    </citation>
    <scope>NUCLEOTIDE SEQUENCE [LARGE SCALE GENOMIC DNA]</scope>
    <source>
        <strain evidence="2 5">EXF-1262</strain>
        <strain evidence="3 6">EXF-1274</strain>
        <strain evidence="1 7">EXF-6152</strain>
        <strain evidence="4 8">EXF-757</strain>
    </source>
</reference>
<protein>
    <submittedName>
        <fullName evidence="1">Uncharacterized protein</fullName>
    </submittedName>
</protein>